<evidence type="ECO:0000313" key="3">
    <source>
        <dbReference type="Proteomes" id="UP000278756"/>
    </source>
</evidence>
<geneLocation type="plasmid" evidence="3">
    <name>pasem-1 dna</name>
</geneLocation>
<sequence length="42" mass="4733">MHPTFVIGVRLPFAAHCWVQTDDYLISDQALTVSDYTPILVV</sequence>
<reference evidence="3" key="2">
    <citation type="journal article" date="2017" name="Plant Physiol. Biochem.">
        <title>Differential oxidative and antioxidative response of duckweed Lemna minor toward plant growth promoting/inhibiting bacteria.</title>
        <authorList>
            <person name="Ishizawa H."/>
            <person name="Kuroda M."/>
            <person name="Morikawa M."/>
            <person name="Ike M."/>
        </authorList>
    </citation>
    <scope>NUCLEOTIDE SEQUENCE [LARGE SCALE GENOMIC DNA]</scope>
    <source>
        <strain evidence="3">M6</strain>
    </source>
</reference>
<protein>
    <recommendedName>
        <fullName evidence="1">Microcin J25-processing protein McjB C-terminal domain-containing protein</fullName>
    </recommendedName>
</protein>
<dbReference type="AlphaFoldDB" id="A0A3G9GD41"/>
<proteinExistence type="predicted"/>
<evidence type="ECO:0000259" key="1">
    <source>
        <dbReference type="Pfam" id="PF13471"/>
    </source>
</evidence>
<feature type="domain" description="Microcin J25-processing protein McjB C-terminal" evidence="1">
    <location>
        <begin position="3"/>
        <end position="40"/>
    </location>
</feature>
<dbReference type="Proteomes" id="UP000278756">
    <property type="component" value="Plasmid pASEM-1"/>
</dbReference>
<name>A0A3G9GD41_9CAUL</name>
<reference evidence="3" key="1">
    <citation type="journal article" date="2017" name="Biotechnol. Biofuels">
        <title>Evaluation of environmental bacterial communities as a factor affecting the growth of duckweed Lemna minor.</title>
        <authorList>
            <person name="Ishizawa H."/>
            <person name="Kuroda M."/>
            <person name="Morikawa M."/>
            <person name="Ike M."/>
        </authorList>
    </citation>
    <scope>NUCLEOTIDE SEQUENCE [LARGE SCALE GENOMIC DNA]</scope>
    <source>
        <strain evidence="3">M6</strain>
    </source>
</reference>
<dbReference type="NCBIfam" id="NF033537">
    <property type="entry name" value="lasso_biosyn_B2"/>
    <property type="match status" value="1"/>
</dbReference>
<organism evidence="2 3">
    <name type="scientific">Asticcacaulis excentricus</name>
    <dbReference type="NCBI Taxonomy" id="78587"/>
    <lineage>
        <taxon>Bacteria</taxon>
        <taxon>Pseudomonadati</taxon>
        <taxon>Pseudomonadota</taxon>
        <taxon>Alphaproteobacteria</taxon>
        <taxon>Caulobacterales</taxon>
        <taxon>Caulobacteraceae</taxon>
        <taxon>Asticcacaulis</taxon>
    </lineage>
</organism>
<dbReference type="Pfam" id="PF13471">
    <property type="entry name" value="Transglut_core3"/>
    <property type="match status" value="1"/>
</dbReference>
<dbReference type="InterPro" id="IPR053521">
    <property type="entry name" value="McjB-like"/>
</dbReference>
<dbReference type="EMBL" id="AP018829">
    <property type="protein sequence ID" value="BBF82629.1"/>
    <property type="molecule type" value="Genomic_DNA"/>
</dbReference>
<accession>A0A3G9GD41</accession>
<dbReference type="InterPro" id="IPR032708">
    <property type="entry name" value="McjB_C"/>
</dbReference>
<evidence type="ECO:0000313" key="2">
    <source>
        <dbReference type="EMBL" id="BBF82629.1"/>
    </source>
</evidence>
<keyword evidence="2" id="KW-0614">Plasmid</keyword>
<gene>
    <name evidence="2" type="ORF">EM6_3270</name>
</gene>